<name>A0A0D0J763_AGRTU</name>
<dbReference type="InterPro" id="IPR018188">
    <property type="entry name" value="RNase_T2_His_AS_1"/>
</dbReference>
<accession>A0A0D0J763</accession>
<dbReference type="Gene3D" id="3.90.730.10">
    <property type="entry name" value="Ribonuclease T2-like"/>
    <property type="match status" value="1"/>
</dbReference>
<comment type="caution">
    <text evidence="3">The sequence shown here is derived from an EMBL/GenBank/DDBJ whole genome shotgun (WGS) entry which is preliminary data.</text>
</comment>
<reference evidence="3 4" key="1">
    <citation type="submission" date="2014-12" db="EMBL/GenBank/DDBJ databases">
        <title>16Stimator: statistical estimation of ribosomal gene copy numbers from draft genome assemblies.</title>
        <authorList>
            <person name="Perisin M.A."/>
            <person name="Vetter M."/>
            <person name="Gilbert J.A."/>
            <person name="Bergelson J."/>
        </authorList>
    </citation>
    <scope>NUCLEOTIDE SEQUENCE [LARGE SCALE GENOMIC DNA]</scope>
    <source>
        <strain evidence="3 4">MEJ076</strain>
    </source>
</reference>
<organism evidence="3 4">
    <name type="scientific">Agrobacterium tumefaciens</name>
    <dbReference type="NCBI Taxonomy" id="358"/>
    <lineage>
        <taxon>Bacteria</taxon>
        <taxon>Pseudomonadati</taxon>
        <taxon>Pseudomonadota</taxon>
        <taxon>Alphaproteobacteria</taxon>
        <taxon>Hyphomicrobiales</taxon>
        <taxon>Rhizobiaceae</taxon>
        <taxon>Rhizobium/Agrobacterium group</taxon>
        <taxon>Agrobacterium</taxon>
        <taxon>Agrobacterium tumefaciens complex</taxon>
    </lineage>
</organism>
<sequence>MKQYAGIIAMGVLALAAAGWSIFYPHGTETAREPTTTAATAASPRQTLQPPVGSGFDFYVLSLSWSPAFCASDAGKNSRQQCGSDRKYGFVVHGLWPQNETGYPEFCGEDKKERVPQELGRGMFDIMPSMGLIGHQWRKHGSCSGLSQKDYFDTIRAAHQRVTVPQDLSSGNSSKTLSADAVETAFIGANPGMVKQGVAISCEGPLLEEVRICMNKDLSFRTCPEVDRRGCRSNTTAIIPIR</sequence>
<dbReference type="InterPro" id="IPR001568">
    <property type="entry name" value="RNase_T2-like"/>
</dbReference>
<dbReference type="PROSITE" id="PS00530">
    <property type="entry name" value="RNASE_T2_1"/>
    <property type="match status" value="1"/>
</dbReference>
<dbReference type="EMBL" id="JXQV01000013">
    <property type="protein sequence ID" value="KIQ01559.1"/>
    <property type="molecule type" value="Genomic_DNA"/>
</dbReference>
<protein>
    <submittedName>
        <fullName evidence="3">Ribonuclease</fullName>
    </submittedName>
</protein>
<evidence type="ECO:0000256" key="2">
    <source>
        <dbReference type="RuleBase" id="RU004328"/>
    </source>
</evidence>
<dbReference type="AlphaFoldDB" id="A0A0D0J763"/>
<evidence type="ECO:0000256" key="1">
    <source>
        <dbReference type="ARBA" id="ARBA00007469"/>
    </source>
</evidence>
<dbReference type="GO" id="GO:0003723">
    <property type="term" value="F:RNA binding"/>
    <property type="evidence" value="ECO:0007669"/>
    <property type="project" value="InterPro"/>
</dbReference>
<evidence type="ECO:0000313" key="4">
    <source>
        <dbReference type="Proteomes" id="UP000035017"/>
    </source>
</evidence>
<comment type="similarity">
    <text evidence="1 2">Belongs to the RNase T2 family.</text>
</comment>
<dbReference type="SUPFAM" id="SSF55895">
    <property type="entry name" value="Ribonuclease Rh-like"/>
    <property type="match status" value="1"/>
</dbReference>
<dbReference type="InterPro" id="IPR036430">
    <property type="entry name" value="RNase_T2-like_sf"/>
</dbReference>
<dbReference type="PANTHER" id="PTHR11240:SF22">
    <property type="entry name" value="RIBONUCLEASE T2"/>
    <property type="match status" value="1"/>
</dbReference>
<dbReference type="GO" id="GO:0006401">
    <property type="term" value="P:RNA catabolic process"/>
    <property type="evidence" value="ECO:0007669"/>
    <property type="project" value="UniProtKB-ARBA"/>
</dbReference>
<dbReference type="OrthoDB" id="4720638at2"/>
<dbReference type="InterPro" id="IPR039378">
    <property type="entry name" value="RNase_T2_prok"/>
</dbReference>
<dbReference type="GO" id="GO:0033897">
    <property type="term" value="F:ribonuclease T2 activity"/>
    <property type="evidence" value="ECO:0007669"/>
    <property type="project" value="InterPro"/>
</dbReference>
<proteinExistence type="inferred from homology"/>
<dbReference type="Pfam" id="PF00445">
    <property type="entry name" value="Ribonuclease_T2"/>
    <property type="match status" value="1"/>
</dbReference>
<dbReference type="PANTHER" id="PTHR11240">
    <property type="entry name" value="RIBONUCLEASE T2"/>
    <property type="match status" value="1"/>
</dbReference>
<evidence type="ECO:0000313" key="3">
    <source>
        <dbReference type="EMBL" id="KIQ01559.1"/>
    </source>
</evidence>
<gene>
    <name evidence="3" type="ORF">RU07_15625</name>
</gene>
<dbReference type="Proteomes" id="UP000035017">
    <property type="component" value="Unassembled WGS sequence"/>
</dbReference>
<dbReference type="CDD" id="cd01062">
    <property type="entry name" value="RNase_T2_prok"/>
    <property type="match status" value="1"/>
</dbReference>